<evidence type="ECO:0000259" key="6">
    <source>
        <dbReference type="Pfam" id="PF07317"/>
    </source>
</evidence>
<keyword evidence="7" id="KW-0966">Cell projection</keyword>
<keyword evidence="2 4" id="KW-0547">Nucleotide-binding</keyword>
<accession>A0A5C7SUS9</accession>
<dbReference type="GO" id="GO:0035438">
    <property type="term" value="F:cyclic-di-GMP binding"/>
    <property type="evidence" value="ECO:0007669"/>
    <property type="project" value="UniProtKB-UniRule"/>
</dbReference>
<dbReference type="RefSeq" id="WP_276657624.1">
    <property type="nucleotide sequence ID" value="NZ_SSFD01000083.1"/>
</dbReference>
<dbReference type="Pfam" id="PF07317">
    <property type="entry name" value="PilZN"/>
    <property type="match status" value="1"/>
</dbReference>
<dbReference type="Gene3D" id="2.40.10.220">
    <property type="entry name" value="predicted glycosyltransferase like domains"/>
    <property type="match status" value="1"/>
</dbReference>
<evidence type="ECO:0000256" key="2">
    <source>
        <dbReference type="ARBA" id="ARBA00022741"/>
    </source>
</evidence>
<keyword evidence="7" id="KW-0969">Cilium</keyword>
<evidence type="ECO:0000313" key="8">
    <source>
        <dbReference type="Proteomes" id="UP000321192"/>
    </source>
</evidence>
<dbReference type="AlphaFoldDB" id="A0A5C7SUS9"/>
<dbReference type="GO" id="GO:0009425">
    <property type="term" value="C:bacterial-type flagellum basal body"/>
    <property type="evidence" value="ECO:0007669"/>
    <property type="project" value="UniProtKB-SubCell"/>
</dbReference>
<comment type="function">
    <text evidence="4">Acts as a flagellar brake, regulating swimming and swarming in a bis-(3'-5') cyclic diguanylic acid (c-di-GMP)-dependent manner. Binds 1 c-di-GMP dimer per subunit. Increasing levels of c-di-GMP lead to decreased motility.</text>
</comment>
<feature type="domain" description="PilZ" evidence="5">
    <location>
        <begin position="129"/>
        <end position="245"/>
    </location>
</feature>
<keyword evidence="3 4" id="KW-0975">Bacterial flagellum</keyword>
<protein>
    <recommendedName>
        <fullName evidence="4">Flagellar brake protein YcgR</fullName>
    </recommendedName>
    <alternativeName>
        <fullName evidence="4">Cyclic di-GMP binding protein YcgR</fullName>
    </alternativeName>
</protein>
<dbReference type="InterPro" id="IPR009926">
    <property type="entry name" value="T3SS_YcgR_PilZN"/>
</dbReference>
<reference evidence="7 8" key="1">
    <citation type="submission" date="2018-09" db="EMBL/GenBank/DDBJ databases">
        <title>Metagenome Assembled Genomes from an Advanced Water Purification Facility.</title>
        <authorList>
            <person name="Stamps B.W."/>
            <person name="Spear J.R."/>
        </authorList>
    </citation>
    <scope>NUCLEOTIDE SEQUENCE [LARGE SCALE GENOMIC DNA]</scope>
    <source>
        <strain evidence="7">Bin_27_1</strain>
    </source>
</reference>
<keyword evidence="1 4" id="KW-0973">c-di-GMP</keyword>
<comment type="subunit">
    <text evidence="4">Monomer. Interacts with the flagellar basal bodies.</text>
</comment>
<name>A0A5C7SUS9_THASP</name>
<evidence type="ECO:0000256" key="4">
    <source>
        <dbReference type="HAMAP-Rule" id="MF_01457"/>
    </source>
</evidence>
<dbReference type="Pfam" id="PF07238">
    <property type="entry name" value="PilZ"/>
    <property type="match status" value="1"/>
</dbReference>
<dbReference type="InterPro" id="IPR023787">
    <property type="entry name" value="T3SS_YcgR"/>
</dbReference>
<comment type="caution">
    <text evidence="7">The sequence shown here is derived from an EMBL/GenBank/DDBJ whole genome shotgun (WGS) entry which is preliminary data.</text>
</comment>
<organism evidence="7 8">
    <name type="scientific">Thauera aminoaromatica</name>
    <dbReference type="NCBI Taxonomy" id="164330"/>
    <lineage>
        <taxon>Bacteria</taxon>
        <taxon>Pseudomonadati</taxon>
        <taxon>Pseudomonadota</taxon>
        <taxon>Betaproteobacteria</taxon>
        <taxon>Rhodocyclales</taxon>
        <taxon>Zoogloeaceae</taxon>
        <taxon>Thauera</taxon>
    </lineage>
</organism>
<evidence type="ECO:0000256" key="1">
    <source>
        <dbReference type="ARBA" id="ARBA00022636"/>
    </source>
</evidence>
<dbReference type="InterPro" id="IPR012349">
    <property type="entry name" value="Split_barrel_FMN-bd"/>
</dbReference>
<dbReference type="EMBL" id="SSFD01000083">
    <property type="protein sequence ID" value="TXH87654.1"/>
    <property type="molecule type" value="Genomic_DNA"/>
</dbReference>
<dbReference type="InterPro" id="IPR009875">
    <property type="entry name" value="PilZ_domain"/>
</dbReference>
<dbReference type="GO" id="GO:0071945">
    <property type="term" value="P:regulation of bacterial-type flagellum-dependent cell motility by regulation of motor speed"/>
    <property type="evidence" value="ECO:0007669"/>
    <property type="project" value="UniProtKB-UniRule"/>
</dbReference>
<dbReference type="HAMAP" id="MF_01457">
    <property type="entry name" value="YcgR"/>
    <property type="match status" value="1"/>
</dbReference>
<keyword evidence="7" id="KW-0282">Flagellum</keyword>
<dbReference type="Proteomes" id="UP000321192">
    <property type="component" value="Unassembled WGS sequence"/>
</dbReference>
<dbReference type="Gene3D" id="2.30.110.10">
    <property type="entry name" value="Electron Transport, Fmn-binding Protein, Chain A"/>
    <property type="match status" value="1"/>
</dbReference>
<evidence type="ECO:0000313" key="7">
    <source>
        <dbReference type="EMBL" id="TXH87654.1"/>
    </source>
</evidence>
<evidence type="ECO:0000259" key="5">
    <source>
        <dbReference type="Pfam" id="PF07238"/>
    </source>
</evidence>
<comment type="similarity">
    <text evidence="4">Belongs to the YcgR family.</text>
</comment>
<dbReference type="GO" id="GO:0071973">
    <property type="term" value="P:bacterial-type flagellum-dependent cell motility"/>
    <property type="evidence" value="ECO:0007669"/>
    <property type="project" value="UniProtKB-UniRule"/>
</dbReference>
<feature type="domain" description="Type III secretion system flagellar brake protein YcgR PilZN" evidence="6">
    <location>
        <begin position="21"/>
        <end position="127"/>
    </location>
</feature>
<comment type="subcellular location">
    <subcellularLocation>
        <location evidence="4">Bacterial flagellum basal body</location>
    </subcellularLocation>
</comment>
<evidence type="ECO:0000256" key="3">
    <source>
        <dbReference type="ARBA" id="ARBA00023143"/>
    </source>
</evidence>
<gene>
    <name evidence="4" type="primary">ycgR</name>
    <name evidence="7" type="ORF">E6Q80_06060</name>
</gene>
<proteinExistence type="inferred from homology"/>
<sequence>MTIDQEDTRIELIHADDEAKYVLRDAREILAIVRNLLGARALVSARLAPGNESVLSTLVAVAEDGTSLLLDGSADPLQNQRMERAEALDCVTQLDKVRIQFLLRGQRLVEDGGSPGFRAPLPEALLRLQRREFYRLQTPISEGVSCTLALPRVDGSRREAELRILDISGGGVAIAVPPVGVHFEPGTEFPDSLLRLPDTAPISARLVVRNLFRITRRGGAEVLRAGCEFADLPRGAEDAIQRYILRAERTRNARERGRL</sequence>